<evidence type="ECO:0000313" key="2">
    <source>
        <dbReference type="Proteomes" id="UP000307602"/>
    </source>
</evidence>
<evidence type="ECO:0000313" key="1">
    <source>
        <dbReference type="EMBL" id="TGV03647.1"/>
    </source>
</evidence>
<accession>A0A4S1DZH4</accession>
<gene>
    <name evidence="1" type="ORF">EM932_06375</name>
</gene>
<organism evidence="1 2">
    <name type="scientific">Flavivirga rizhaonensis</name>
    <dbReference type="NCBI Taxonomy" id="2559571"/>
    <lineage>
        <taxon>Bacteria</taxon>
        <taxon>Pseudomonadati</taxon>
        <taxon>Bacteroidota</taxon>
        <taxon>Flavobacteriia</taxon>
        <taxon>Flavobacteriales</taxon>
        <taxon>Flavobacteriaceae</taxon>
        <taxon>Flavivirga</taxon>
    </lineage>
</organism>
<sequence>MPYKFLSKFSEKNIDSFVSYIYNNIISSPEKTYLFDLSNTERISNQNLLLLTSVWKYFIEKNIEFKVKLFKDDFNQITKRAVENIVQLIEVWKVYQILPDGKTIDNYFLIESNNKLKRLKDKHGIELNNDLYGRYGITPFITLNKIEGFKDYKILKNEISPIYELNDAITKKVKEYGCDHPFTSKTISAIITKELYENFLDHFGSSFFKTEKNWAFLSLALRYKVAKDSQYLLEKNFNEEELEESKAFFINEKGEFKNENHIQFSFLDFGNGIVNTIKNEYLKGKKESELFEDENEILKYAFKHNTSKFPIYDKYKNIEKLIPRGLFDILSIVKRYNGLIIIRSNYGRIGYDFSKNKDFEEAFFTFGNGTLFFPGTFITIYIPELKDKKTYDTTSIKPITESLNYSSKIPQDYLSLFSIINEISDKNYSKSVLYQKSIEKLKEKLLNNEKKLFFIDFQGWEIDSRISKVLIFYLASDYDINLGKNVIILNPPNIHYLTNLKNELYDILKEMDSYQTHPLPFVSYNKSSDEVSIFWLGVYNEEDIVKLDKLLFKDYEIDLRRTDFKEPDSVVGNLSDYDENGNVISIFPEQSRIAKFYNEAKPTFQDGQIESLLKPIIDQSSNSVKKQNDFFLCGGNYYTKEYLKLDAILTNELKRNLLSNFLFKKIQQEVDAIDDYKFIAVTSSSNQILKSFINQGLISDNKSIFIENYHKNLSEHDNQEQLIKNEKYILVCDVIATGYLTNKIITELKESYNSNLSTVAVFVNSIDESFSVINSNVKYKVLSLKEYPIKKYLKGEIENVEELIITRINPFNNQPILLDNAKGNKSTLISTNEFIEYCNDDDLKIKYLNFNNSIHPYFFDMERILSQKGEELLKTIFNKIPEQDKADIGVIFYPQKSAVEKLNFDFLKSNILENQEILDFEIERFPTKDGWRFPHLSDFYKNITKNKKLLILDDAACSGDSILQLIDEVSFLEVKEIIIIIILARVSDQRAEFFSKLEKIKNFNGDSIPLKIYFGCHWQISTYSIYKNPILKESIWLDRITQLRNIPSAIKNIATTINKEIKQISYLKNYKDYKYFPRKEISNEIDKKNLFLVRNHIGKIAEFRFYKDNFKFFDDLIKKEIDFKNKEYNKDIELICSIFLYEPFLFEKIQKLLPDIAELIRSFVVKIIFTKEIDINENLYYKWDRKDITHLFFIVYKNKSLITKLKKDNNNFVQLLNFSENAFKRTDPINYLFYKILSYFPLSREEVETKDSFLELRKFLYDTLDKEELEKKRLAELRRFYSFINTLPREDSFEAQKDKIKNVYWENEQPQIHDEQRSFNQNVSKIIAKLRNAKKAILFTKNLEESTTNAMNQNWWALKHDFLNHIISFYRSFPDFFKPYPYYILLNQIENNYSGLIEMYTYLDDFISNIHQRGLNKENFDTAIEYIGKINSLFGLESDFRTLFDKPTITLYELKESIKSMFSELNNTVNMIESSHYKDIVINIPEPYINKLLLQELYNNLNKYSEEESVVDINYTVVKSTKGNERFQITIINTISKSVDEFSSNEGLNNLKLLSNSELFNFKYSYTVNRDNNQFIQKIYFDYDH</sequence>
<dbReference type="RefSeq" id="WP_135876341.1">
    <property type="nucleotide sequence ID" value="NZ_SRSO01000006.1"/>
</dbReference>
<protein>
    <submittedName>
        <fullName evidence="1">Uncharacterized protein</fullName>
    </submittedName>
</protein>
<dbReference type="Proteomes" id="UP000307602">
    <property type="component" value="Unassembled WGS sequence"/>
</dbReference>
<comment type="caution">
    <text evidence="1">The sequence shown here is derived from an EMBL/GenBank/DDBJ whole genome shotgun (WGS) entry which is preliminary data.</text>
</comment>
<dbReference type="EMBL" id="SRSO01000006">
    <property type="protein sequence ID" value="TGV03647.1"/>
    <property type="molecule type" value="Genomic_DNA"/>
</dbReference>
<dbReference type="OrthoDB" id="1386044at2"/>
<proteinExistence type="predicted"/>
<reference evidence="1 2" key="1">
    <citation type="submission" date="2019-04" db="EMBL/GenBank/DDBJ databases">
        <authorList>
            <person name="Liu A."/>
        </authorList>
    </citation>
    <scope>NUCLEOTIDE SEQUENCE [LARGE SCALE GENOMIC DNA]</scope>
    <source>
        <strain evidence="1 2">RZ03</strain>
    </source>
</reference>
<name>A0A4S1DZH4_9FLAO</name>
<keyword evidence="2" id="KW-1185">Reference proteome</keyword>